<dbReference type="OMA" id="APFEDEW"/>
<dbReference type="GO" id="GO:0019706">
    <property type="term" value="F:protein-cysteine S-palmitoyltransferase activity"/>
    <property type="evidence" value="ECO:0007669"/>
    <property type="project" value="UniProtKB-EC"/>
</dbReference>
<keyword evidence="3 7" id="KW-0812">Transmembrane</keyword>
<keyword evidence="6 7" id="KW-0012">Acyltransferase</keyword>
<feature type="transmembrane region" description="Helical" evidence="7">
    <location>
        <begin position="84"/>
        <end position="104"/>
    </location>
</feature>
<feature type="transmembrane region" description="Helical" evidence="7">
    <location>
        <begin position="51"/>
        <end position="72"/>
    </location>
</feature>
<keyword evidence="10" id="KW-1185">Reference proteome</keyword>
<organism evidence="9 10">
    <name type="scientific">Folsomia candida</name>
    <name type="common">Springtail</name>
    <dbReference type="NCBI Taxonomy" id="158441"/>
    <lineage>
        <taxon>Eukaryota</taxon>
        <taxon>Metazoa</taxon>
        <taxon>Ecdysozoa</taxon>
        <taxon>Arthropoda</taxon>
        <taxon>Hexapoda</taxon>
        <taxon>Collembola</taxon>
        <taxon>Entomobryomorpha</taxon>
        <taxon>Isotomoidea</taxon>
        <taxon>Isotomidae</taxon>
        <taxon>Proisotominae</taxon>
        <taxon>Folsomia</taxon>
    </lineage>
</organism>
<dbReference type="EMBL" id="LNIX01000001">
    <property type="protein sequence ID" value="OXA63207.1"/>
    <property type="molecule type" value="Genomic_DNA"/>
</dbReference>
<evidence type="ECO:0000256" key="4">
    <source>
        <dbReference type="ARBA" id="ARBA00022989"/>
    </source>
</evidence>
<dbReference type="InterPro" id="IPR001594">
    <property type="entry name" value="Palmitoyltrfase_DHHC"/>
</dbReference>
<sequence length="356" mass="40932">MSKGNISSIQKLKLWFYTLFYHSSFSFEYVVDTIMEPIFWFVDQVSQPILGPAFVVVVVILVSYVVVVAHLIGLPFWTAKSSTFTAFLAGTGYWILTNLTFNFYKVAKTSPGLPTDTERLLKCTVTICKKCISPKPPRTHHCSICNQCYLNMDHHCPWVNNCVGHFNRRYFFMTMVYIVLGCCFIMLFGVELAFREVIMDEHILPDCTNVQTQELPLDSSADEDLSECDEDYALLYLGIVVERRLFRYFIYFAGLLCIGTSLALGGLTLWHAKLINMGETSIEYHINKADRKKSDQAFVNPYDLGKRRNWEVLLGLDQPNTSFFRHILFPSSHKPTGDGYVWSHITEAAKRRRKLQ</sequence>
<evidence type="ECO:0000256" key="1">
    <source>
        <dbReference type="ARBA" id="ARBA00004141"/>
    </source>
</evidence>
<dbReference type="GO" id="GO:0016020">
    <property type="term" value="C:membrane"/>
    <property type="evidence" value="ECO:0007669"/>
    <property type="project" value="UniProtKB-SubCell"/>
</dbReference>
<keyword evidence="4 7" id="KW-1133">Transmembrane helix</keyword>
<feature type="domain" description="Palmitoyltransferase DHHC" evidence="8">
    <location>
        <begin position="126"/>
        <end position="285"/>
    </location>
</feature>
<protein>
    <recommendedName>
        <fullName evidence="7">Palmitoyltransferase</fullName>
        <ecNumber evidence="7">2.3.1.225</ecNumber>
    </recommendedName>
</protein>
<feature type="transmembrane region" description="Helical" evidence="7">
    <location>
        <begin position="12"/>
        <end position="31"/>
    </location>
</feature>
<keyword evidence="2 7" id="KW-0808">Transferase</keyword>
<evidence type="ECO:0000313" key="9">
    <source>
        <dbReference type="EMBL" id="OXA63207.1"/>
    </source>
</evidence>
<name>A0A226F199_FOLCA</name>
<comment type="caution">
    <text evidence="9">The sequence shown here is derived from an EMBL/GenBank/DDBJ whole genome shotgun (WGS) entry which is preliminary data.</text>
</comment>
<evidence type="ECO:0000256" key="6">
    <source>
        <dbReference type="ARBA" id="ARBA00023315"/>
    </source>
</evidence>
<gene>
    <name evidence="9" type="ORF">Fcan01_02315</name>
</gene>
<evidence type="ECO:0000256" key="5">
    <source>
        <dbReference type="ARBA" id="ARBA00023136"/>
    </source>
</evidence>
<feature type="transmembrane region" description="Helical" evidence="7">
    <location>
        <begin position="248"/>
        <end position="270"/>
    </location>
</feature>
<dbReference type="PROSITE" id="PS50216">
    <property type="entry name" value="DHHC"/>
    <property type="match status" value="1"/>
</dbReference>
<dbReference type="AlphaFoldDB" id="A0A226F199"/>
<comment type="subcellular location">
    <subcellularLocation>
        <location evidence="1">Membrane</location>
        <topology evidence="1">Multi-pass membrane protein</topology>
    </subcellularLocation>
</comment>
<dbReference type="Proteomes" id="UP000198287">
    <property type="component" value="Unassembled WGS sequence"/>
</dbReference>
<dbReference type="OrthoDB" id="331948at2759"/>
<reference evidence="9 10" key="1">
    <citation type="submission" date="2015-12" db="EMBL/GenBank/DDBJ databases">
        <title>The genome of Folsomia candida.</title>
        <authorList>
            <person name="Faddeeva A."/>
            <person name="Derks M.F."/>
            <person name="Anvar Y."/>
            <person name="Smit S."/>
            <person name="Van Straalen N."/>
            <person name="Roelofs D."/>
        </authorList>
    </citation>
    <scope>NUCLEOTIDE SEQUENCE [LARGE SCALE GENOMIC DNA]</scope>
    <source>
        <strain evidence="9 10">VU population</strain>
        <tissue evidence="9">Whole body</tissue>
    </source>
</reference>
<dbReference type="Pfam" id="PF01529">
    <property type="entry name" value="DHHC"/>
    <property type="match status" value="1"/>
</dbReference>
<dbReference type="InterPro" id="IPR039859">
    <property type="entry name" value="PFA4/ZDH16/20/ERF2-like"/>
</dbReference>
<keyword evidence="5 7" id="KW-0472">Membrane</keyword>
<evidence type="ECO:0000259" key="8">
    <source>
        <dbReference type="Pfam" id="PF01529"/>
    </source>
</evidence>
<feature type="transmembrane region" description="Helical" evidence="7">
    <location>
        <begin position="170"/>
        <end position="194"/>
    </location>
</feature>
<comment type="catalytic activity">
    <reaction evidence="7">
        <text>L-cysteinyl-[protein] + hexadecanoyl-CoA = S-hexadecanoyl-L-cysteinyl-[protein] + CoA</text>
        <dbReference type="Rhea" id="RHEA:36683"/>
        <dbReference type="Rhea" id="RHEA-COMP:10131"/>
        <dbReference type="Rhea" id="RHEA-COMP:11032"/>
        <dbReference type="ChEBI" id="CHEBI:29950"/>
        <dbReference type="ChEBI" id="CHEBI:57287"/>
        <dbReference type="ChEBI" id="CHEBI:57379"/>
        <dbReference type="ChEBI" id="CHEBI:74151"/>
        <dbReference type="EC" id="2.3.1.225"/>
    </reaction>
</comment>
<evidence type="ECO:0000256" key="7">
    <source>
        <dbReference type="RuleBase" id="RU079119"/>
    </source>
</evidence>
<dbReference type="EC" id="2.3.1.225" evidence="7"/>
<proteinExistence type="inferred from homology"/>
<accession>A0A226F199</accession>
<comment type="similarity">
    <text evidence="7">Belongs to the DHHC palmitoyltransferase family.</text>
</comment>
<dbReference type="PANTHER" id="PTHR12246">
    <property type="entry name" value="PALMITOYLTRANSFERASE ZDHHC16"/>
    <property type="match status" value="1"/>
</dbReference>
<evidence type="ECO:0000313" key="10">
    <source>
        <dbReference type="Proteomes" id="UP000198287"/>
    </source>
</evidence>
<evidence type="ECO:0000256" key="2">
    <source>
        <dbReference type="ARBA" id="ARBA00022679"/>
    </source>
</evidence>
<comment type="domain">
    <text evidence="7">The DHHC domain is required for palmitoyltransferase activity.</text>
</comment>
<evidence type="ECO:0000256" key="3">
    <source>
        <dbReference type="ARBA" id="ARBA00022692"/>
    </source>
</evidence>